<proteinExistence type="predicted"/>
<organism evidence="2 3">
    <name type="scientific">Cirrhinus mrigala</name>
    <name type="common">Mrigala</name>
    <dbReference type="NCBI Taxonomy" id="683832"/>
    <lineage>
        <taxon>Eukaryota</taxon>
        <taxon>Metazoa</taxon>
        <taxon>Chordata</taxon>
        <taxon>Craniata</taxon>
        <taxon>Vertebrata</taxon>
        <taxon>Euteleostomi</taxon>
        <taxon>Actinopterygii</taxon>
        <taxon>Neopterygii</taxon>
        <taxon>Teleostei</taxon>
        <taxon>Ostariophysi</taxon>
        <taxon>Cypriniformes</taxon>
        <taxon>Cyprinidae</taxon>
        <taxon>Labeoninae</taxon>
        <taxon>Labeonini</taxon>
        <taxon>Cirrhinus</taxon>
    </lineage>
</organism>
<sequence>MMTPAPLWLPSSANGEPEPAVTGEISPYGATEPQIVTLVQVQPTTTSALRENAVACDIAEGSSAYCNMPEVLHLCSGFATGLPVSIGVTAAGSLVSAFDTVAPPWAPSSLLSAVALQSTGSTVLSRPGFHFSVCASSLRASGSAIPLAPPWSSVAATPPHPPGSTAPRRSPVPLGPPDPPHHPGSLALLFHLGLLHHLLCPPPGVVSPSSSMAPPSVSSTVGCHHGCVLGPVWLLLLQLFPVLAPAPLSVWSALVPPVSSLAPPFIISNLDSVLRSPSFLPEPPPKFSPMPTGREAIMSRVWTVLCLFSSPPAL</sequence>
<evidence type="ECO:0000313" key="3">
    <source>
        <dbReference type="Proteomes" id="UP001529510"/>
    </source>
</evidence>
<dbReference type="Proteomes" id="UP001529510">
    <property type="component" value="Unassembled WGS sequence"/>
</dbReference>
<protein>
    <submittedName>
        <fullName evidence="2">Uncharacterized protein</fullName>
    </submittedName>
</protein>
<evidence type="ECO:0000313" key="2">
    <source>
        <dbReference type="EMBL" id="KAL0148568.1"/>
    </source>
</evidence>
<dbReference type="EMBL" id="JAMKFB020000702">
    <property type="protein sequence ID" value="KAL0148568.1"/>
    <property type="molecule type" value="Genomic_DNA"/>
</dbReference>
<comment type="caution">
    <text evidence="2">The sequence shown here is derived from an EMBL/GenBank/DDBJ whole genome shotgun (WGS) entry which is preliminary data.</text>
</comment>
<accession>A0ABD0ME55</accession>
<name>A0ABD0ME55_CIRMR</name>
<keyword evidence="3" id="KW-1185">Reference proteome</keyword>
<dbReference type="AlphaFoldDB" id="A0ABD0ME55"/>
<evidence type="ECO:0000256" key="1">
    <source>
        <dbReference type="SAM" id="MobiDB-lite"/>
    </source>
</evidence>
<reference evidence="2 3" key="1">
    <citation type="submission" date="2024-05" db="EMBL/GenBank/DDBJ databases">
        <title>Genome sequencing and assembly of Indian major carp, Cirrhinus mrigala (Hamilton, 1822).</title>
        <authorList>
            <person name="Mohindra V."/>
            <person name="Chowdhury L.M."/>
            <person name="Lal K."/>
            <person name="Jena J.K."/>
        </authorList>
    </citation>
    <scope>NUCLEOTIDE SEQUENCE [LARGE SCALE GENOMIC DNA]</scope>
    <source>
        <strain evidence="2">CM1030</strain>
        <tissue evidence="2">Blood</tissue>
    </source>
</reference>
<feature type="region of interest" description="Disordered" evidence="1">
    <location>
        <begin position="1"/>
        <end position="26"/>
    </location>
</feature>
<gene>
    <name evidence="2" type="ORF">M9458_056115</name>
</gene>
<feature type="region of interest" description="Disordered" evidence="1">
    <location>
        <begin position="156"/>
        <end position="178"/>
    </location>
</feature>